<evidence type="ECO:0000313" key="1">
    <source>
        <dbReference type="EMBL" id="MEQ1407296.1"/>
    </source>
</evidence>
<name>A0ABV0M602_9HYPH</name>
<dbReference type="Proteomes" id="UP001496627">
    <property type="component" value="Unassembled WGS sequence"/>
</dbReference>
<dbReference type="EMBL" id="JBEAAL010000017">
    <property type="protein sequence ID" value="MEQ1407296.1"/>
    <property type="molecule type" value="Genomic_DNA"/>
</dbReference>
<sequence length="71" mass="7990">MDSGTGDEVVVVSYNALEAIADPPRADEFRLQQYIEAFSQIASNKFDEKQFGRAGHIRVTSEDVRNWRVSA</sequence>
<evidence type="ECO:0000313" key="2">
    <source>
        <dbReference type="Proteomes" id="UP001496627"/>
    </source>
</evidence>
<organism evidence="1 2">
    <name type="scientific">Neorhizobium phenanthreniclasticum</name>
    <dbReference type="NCBI Taxonomy" id="3157917"/>
    <lineage>
        <taxon>Bacteria</taxon>
        <taxon>Pseudomonadati</taxon>
        <taxon>Pseudomonadota</taxon>
        <taxon>Alphaproteobacteria</taxon>
        <taxon>Hyphomicrobiales</taxon>
        <taxon>Rhizobiaceae</taxon>
        <taxon>Rhizobium/Agrobacterium group</taxon>
        <taxon>Neorhizobium</taxon>
    </lineage>
</organism>
<proteinExistence type="predicted"/>
<keyword evidence="2" id="KW-1185">Reference proteome</keyword>
<reference evidence="1 2" key="1">
    <citation type="submission" date="2024-05" db="EMBL/GenBank/DDBJ databases">
        <title>Neorhizobium sp. Rsf11, a plant growth promoting and heavy metal resistant PAH-degrader.</title>
        <authorList>
            <person name="Golubev S.N."/>
            <person name="Muratova A.Y."/>
            <person name="Markelova M.I."/>
        </authorList>
    </citation>
    <scope>NUCLEOTIDE SEQUENCE [LARGE SCALE GENOMIC DNA]</scope>
    <source>
        <strain evidence="1 2">Rsf11</strain>
    </source>
</reference>
<accession>A0ABV0M602</accession>
<protein>
    <submittedName>
        <fullName evidence="1">Uncharacterized protein</fullName>
    </submittedName>
</protein>
<comment type="caution">
    <text evidence="1">The sequence shown here is derived from an EMBL/GenBank/DDBJ whole genome shotgun (WGS) entry which is preliminary data.</text>
</comment>
<dbReference type="RefSeq" id="WP_348863752.1">
    <property type="nucleotide sequence ID" value="NZ_JBEAAL010000017.1"/>
</dbReference>
<gene>
    <name evidence="1" type="ORF">ABK249_20390</name>
</gene>